<feature type="compositionally biased region" description="Polar residues" evidence="1">
    <location>
        <begin position="10"/>
        <end position="19"/>
    </location>
</feature>
<reference evidence="2 3" key="1">
    <citation type="submission" date="2016-08" db="EMBL/GenBank/DDBJ databases">
        <title>Whole genome shotgun sequence of Pichia membranifaciens KS47-1.</title>
        <authorList>
            <person name="Konishi M."/>
            <person name="Ishida M."/>
            <person name="Arakawa T."/>
            <person name="Kato Y."/>
            <person name="Horiuchi J."/>
        </authorList>
    </citation>
    <scope>NUCLEOTIDE SEQUENCE [LARGE SCALE GENOMIC DNA]</scope>
    <source>
        <strain evidence="2 3">KS47-1</strain>
    </source>
</reference>
<protein>
    <submittedName>
        <fullName evidence="2">Uncharacterized protein</fullName>
    </submittedName>
</protein>
<dbReference type="OrthoDB" id="2103031at2759"/>
<evidence type="ECO:0000256" key="1">
    <source>
        <dbReference type="SAM" id="MobiDB-lite"/>
    </source>
</evidence>
<dbReference type="EMBL" id="BDGI01000042">
    <property type="protein sequence ID" value="GAV27647.1"/>
    <property type="molecule type" value="Genomic_DNA"/>
</dbReference>
<feature type="region of interest" description="Disordered" evidence="1">
    <location>
        <begin position="65"/>
        <end position="91"/>
    </location>
</feature>
<sequence>MGLFWGSSKGGSNADQSRTAAVEAAGGGSGGDNNDGMISEDLAQYLETRESQLSNREFKALLRRQSANAEASKQAAESSNGGTGEGGDFLSMIQAKGPQAGTEVSAGETGAHSQVEIPKLPTAISTANSMKKPKEYQNFEFEKYRRENDEKEVVLTNCSEIQHAFYDCLGRQKIWDRVTAVARLDSDECTKLADFFMACTEIQKKALLTFDYASLETVDEMKAASRKVDKVFTNAFHGVDEIRDKEKYMNYTKELRREREDFYAKFNK</sequence>
<dbReference type="AlphaFoldDB" id="A0A1Q2YDL6"/>
<comment type="caution">
    <text evidence="2">The sequence shown here is derived from an EMBL/GenBank/DDBJ whole genome shotgun (WGS) entry which is preliminary data.</text>
</comment>
<name>A0A1Q2YDL6_9ASCO</name>
<accession>A0A1Q2YDL6</accession>
<feature type="region of interest" description="Disordered" evidence="1">
    <location>
        <begin position="1"/>
        <end position="43"/>
    </location>
</feature>
<feature type="compositionally biased region" description="Polar residues" evidence="1">
    <location>
        <begin position="65"/>
        <end position="80"/>
    </location>
</feature>
<evidence type="ECO:0000313" key="2">
    <source>
        <dbReference type="EMBL" id="GAV27647.1"/>
    </source>
</evidence>
<proteinExistence type="predicted"/>
<gene>
    <name evidence="2" type="ORF">PMKS-001115</name>
</gene>
<dbReference type="Proteomes" id="UP000186136">
    <property type="component" value="Unassembled WGS sequence"/>
</dbReference>
<keyword evidence="3" id="KW-1185">Reference proteome</keyword>
<organism evidence="2 3">
    <name type="scientific">Pichia membranifaciens</name>
    <dbReference type="NCBI Taxonomy" id="4926"/>
    <lineage>
        <taxon>Eukaryota</taxon>
        <taxon>Fungi</taxon>
        <taxon>Dikarya</taxon>
        <taxon>Ascomycota</taxon>
        <taxon>Saccharomycotina</taxon>
        <taxon>Pichiomycetes</taxon>
        <taxon>Pichiales</taxon>
        <taxon>Pichiaceae</taxon>
        <taxon>Pichia</taxon>
    </lineage>
</organism>
<evidence type="ECO:0000313" key="3">
    <source>
        <dbReference type="Proteomes" id="UP000186136"/>
    </source>
</evidence>